<dbReference type="InterPro" id="IPR007863">
    <property type="entry name" value="Peptidase_M16_C"/>
</dbReference>
<protein>
    <submittedName>
        <fullName evidence="8">Putative peptidase</fullName>
    </submittedName>
</protein>
<evidence type="ECO:0000259" key="6">
    <source>
        <dbReference type="Pfam" id="PF00675"/>
    </source>
</evidence>
<dbReference type="GO" id="GO:0006508">
    <property type="term" value="P:proteolysis"/>
    <property type="evidence" value="ECO:0007669"/>
    <property type="project" value="UniProtKB-KW"/>
</dbReference>
<dbReference type="SUPFAM" id="SSF63411">
    <property type="entry name" value="LuxS/MPP-like metallohydrolase"/>
    <property type="match status" value="2"/>
</dbReference>
<evidence type="ECO:0000259" key="7">
    <source>
        <dbReference type="Pfam" id="PF05193"/>
    </source>
</evidence>
<dbReference type="Pfam" id="PF00675">
    <property type="entry name" value="Peptidase_M16"/>
    <property type="match status" value="1"/>
</dbReference>
<reference evidence="8 9" key="1">
    <citation type="journal article" date="2010" name="J. Bacteriol.">
        <title>Complete genome sequence of Anaplasma marginale subsp. centrale.</title>
        <authorList>
            <person name="Herndon D.R."/>
            <person name="Palmer G.H."/>
            <person name="Shkap V."/>
            <person name="Knowles D.P. Jr."/>
            <person name="Brayton K.A."/>
        </authorList>
    </citation>
    <scope>NUCLEOTIDE SEQUENCE [LARGE SCALE GENOMIC DNA]</scope>
    <source>
        <strain evidence="8 9">Israel</strain>
    </source>
</reference>
<dbReference type="PANTHER" id="PTHR11851">
    <property type="entry name" value="METALLOPROTEASE"/>
    <property type="match status" value="1"/>
</dbReference>
<dbReference type="InterPro" id="IPR050361">
    <property type="entry name" value="MPP/UQCRC_Complex"/>
</dbReference>
<organism evidence="8 9">
    <name type="scientific">Anaplasma centrale (strain Israel)</name>
    <name type="common">Anaplasma marginale subsp. centrale (strain Israel)</name>
    <dbReference type="NCBI Taxonomy" id="574556"/>
    <lineage>
        <taxon>Bacteria</taxon>
        <taxon>Pseudomonadati</taxon>
        <taxon>Pseudomonadota</taxon>
        <taxon>Alphaproteobacteria</taxon>
        <taxon>Rickettsiales</taxon>
        <taxon>Anaplasmataceae</taxon>
        <taxon>Anaplasma</taxon>
    </lineage>
</organism>
<dbReference type="Proteomes" id="UP000000630">
    <property type="component" value="Chromosome"/>
</dbReference>
<dbReference type="FunFam" id="3.30.830.10:FF:000008">
    <property type="entry name" value="Mitochondrial-processing peptidase subunit beta"/>
    <property type="match status" value="1"/>
</dbReference>
<evidence type="ECO:0000256" key="3">
    <source>
        <dbReference type="ARBA" id="ARBA00022670"/>
    </source>
</evidence>
<dbReference type="InterPro" id="IPR011249">
    <property type="entry name" value="Metalloenz_LuxS/M16"/>
</dbReference>
<dbReference type="eggNOG" id="COG0612">
    <property type="taxonomic scope" value="Bacteria"/>
</dbReference>
<dbReference type="InterPro" id="IPR011765">
    <property type="entry name" value="Pept_M16_N"/>
</dbReference>
<dbReference type="HOGENOM" id="CLU_009902_3_0_5"/>
<feature type="domain" description="Peptidase M16 N-terminal" evidence="6">
    <location>
        <begin position="31"/>
        <end position="176"/>
    </location>
</feature>
<dbReference type="RefSeq" id="WP_012881040.1">
    <property type="nucleotide sequence ID" value="NC_013532.1"/>
</dbReference>
<dbReference type="InterPro" id="IPR001431">
    <property type="entry name" value="Pept_M16_Zn_BS"/>
</dbReference>
<gene>
    <name evidence="8" type="ordered locus">ACIS_01154</name>
</gene>
<dbReference type="STRING" id="574556.ACIS_01154"/>
<dbReference type="PANTHER" id="PTHR11851:SF49">
    <property type="entry name" value="MITOCHONDRIAL-PROCESSING PEPTIDASE SUBUNIT ALPHA"/>
    <property type="match status" value="1"/>
</dbReference>
<dbReference type="Pfam" id="PF05193">
    <property type="entry name" value="Peptidase_M16_C"/>
    <property type="match status" value="1"/>
</dbReference>
<sequence length="436" mass="48618">MLYHQRFQVLLTKQAMNDATSVTKLQNNFTIVSEKVDGVNSVGISLWVKTGSRHEEEGKIGLAHFLEHMAFKGTSTRSALDIAMAFDQIGGNFNAYTDKEHTVYHVKVMKRDARIALEILEDIVLRSAFPEVEIEREKNVVLQEIYQTNDAPGSIIFDKYMEVAYKDQIFGAPILGSEQSVLGLSRADLVQYMNVNYYGNNIILSVAGNIGHEDVVLMSQGFAQIKDQNPQPVVPPVYTGGQYVEARDLDQVNIVIGFPGVSYVDEGYYIMQVLDVILGSSMSSRLFQEIRERRGLVYSISSFNSSYSDSGLFSIHAATDEGHLQELLKTIAAEMKKLPETVKEEELLRAQSKLESEVLMSRESTVGKSEALGYCYSHYGRYITKEEMIGRIRAVTLSDVVNVADLLLQNRKRLTVAAIGKVGALPSRDTISDMLA</sequence>
<comment type="cofactor">
    <cofactor evidence="1">
        <name>Zn(2+)</name>
        <dbReference type="ChEBI" id="CHEBI:29105"/>
    </cofactor>
</comment>
<keyword evidence="4" id="KW-0378">Hydrolase</keyword>
<evidence type="ECO:0000256" key="1">
    <source>
        <dbReference type="ARBA" id="ARBA00001947"/>
    </source>
</evidence>
<evidence type="ECO:0000313" key="8">
    <source>
        <dbReference type="EMBL" id="ACZ49615.1"/>
    </source>
</evidence>
<proteinExistence type="inferred from homology"/>
<name>D1AT12_ANACI</name>
<dbReference type="GO" id="GO:0046872">
    <property type="term" value="F:metal ion binding"/>
    <property type="evidence" value="ECO:0007669"/>
    <property type="project" value="InterPro"/>
</dbReference>
<dbReference type="AlphaFoldDB" id="D1AT12"/>
<accession>D1AT12</accession>
<comment type="similarity">
    <text evidence="2 5">Belongs to the peptidase M16 family.</text>
</comment>
<feature type="domain" description="Peptidase M16 C-terminal" evidence="7">
    <location>
        <begin position="184"/>
        <end position="354"/>
    </location>
</feature>
<keyword evidence="4" id="KW-0482">Metalloprotease</keyword>
<dbReference type="KEGG" id="acn:ACIS_01154"/>
<dbReference type="PROSITE" id="PS00143">
    <property type="entry name" value="INSULINASE"/>
    <property type="match status" value="1"/>
</dbReference>
<evidence type="ECO:0000256" key="4">
    <source>
        <dbReference type="ARBA" id="ARBA00023049"/>
    </source>
</evidence>
<keyword evidence="3" id="KW-0645">Protease</keyword>
<keyword evidence="9" id="KW-1185">Reference proteome</keyword>
<evidence type="ECO:0000256" key="2">
    <source>
        <dbReference type="ARBA" id="ARBA00007261"/>
    </source>
</evidence>
<dbReference type="GO" id="GO:0004222">
    <property type="term" value="F:metalloendopeptidase activity"/>
    <property type="evidence" value="ECO:0007669"/>
    <property type="project" value="InterPro"/>
</dbReference>
<dbReference type="Gene3D" id="3.30.830.10">
    <property type="entry name" value="Metalloenzyme, LuxS/M16 peptidase-like"/>
    <property type="match status" value="2"/>
</dbReference>
<dbReference type="EMBL" id="CP001759">
    <property type="protein sequence ID" value="ACZ49615.1"/>
    <property type="molecule type" value="Genomic_DNA"/>
</dbReference>
<evidence type="ECO:0000256" key="5">
    <source>
        <dbReference type="RuleBase" id="RU004447"/>
    </source>
</evidence>
<evidence type="ECO:0000313" key="9">
    <source>
        <dbReference type="Proteomes" id="UP000000630"/>
    </source>
</evidence>